<dbReference type="Pfam" id="PF01522">
    <property type="entry name" value="Polysacc_deac_1"/>
    <property type="match status" value="1"/>
</dbReference>
<dbReference type="Proteomes" id="UP000669179">
    <property type="component" value="Unassembled WGS sequence"/>
</dbReference>
<accession>A0A939T278</accession>
<comment type="caution">
    <text evidence="4">The sequence shown here is derived from an EMBL/GenBank/DDBJ whole genome shotgun (WGS) entry which is preliminary data.</text>
</comment>
<keyword evidence="5" id="KW-1185">Reference proteome</keyword>
<dbReference type="EMBL" id="JAGEOJ010000001">
    <property type="protein sequence ID" value="MBO2446138.1"/>
    <property type="molecule type" value="Genomic_DNA"/>
</dbReference>
<dbReference type="PANTHER" id="PTHR34216:SF11">
    <property type="entry name" value="CHITOOLIGOSACCHARIDE DEACETYLASE"/>
    <property type="match status" value="1"/>
</dbReference>
<dbReference type="InterPro" id="IPR051398">
    <property type="entry name" value="Polysacch_Deacetylase"/>
</dbReference>
<keyword evidence="1 2" id="KW-0732">Signal</keyword>
<dbReference type="PANTHER" id="PTHR34216">
    <property type="match status" value="1"/>
</dbReference>
<reference evidence="4" key="1">
    <citation type="submission" date="2021-03" db="EMBL/GenBank/DDBJ databases">
        <authorList>
            <person name="Kanchanasin P."/>
            <person name="Saeng-In P."/>
            <person name="Phongsopitanun W."/>
            <person name="Yuki M."/>
            <person name="Kudo T."/>
            <person name="Ohkuma M."/>
            <person name="Tanasupawat S."/>
        </authorList>
    </citation>
    <scope>NUCLEOTIDE SEQUENCE</scope>
    <source>
        <strain evidence="4">GKU 128</strain>
    </source>
</reference>
<dbReference type="PROSITE" id="PS51257">
    <property type="entry name" value="PROKAR_LIPOPROTEIN"/>
    <property type="match status" value="1"/>
</dbReference>
<name>A0A939T278_9ACTN</name>
<gene>
    <name evidence="4" type="ORF">J4573_03485</name>
</gene>
<evidence type="ECO:0000313" key="4">
    <source>
        <dbReference type="EMBL" id="MBO2446138.1"/>
    </source>
</evidence>
<dbReference type="Gene3D" id="3.20.20.370">
    <property type="entry name" value="Glycoside hydrolase/deacetylase"/>
    <property type="match status" value="1"/>
</dbReference>
<organism evidence="4 5">
    <name type="scientific">Actinomadura barringtoniae</name>
    <dbReference type="NCBI Taxonomy" id="1427535"/>
    <lineage>
        <taxon>Bacteria</taxon>
        <taxon>Bacillati</taxon>
        <taxon>Actinomycetota</taxon>
        <taxon>Actinomycetes</taxon>
        <taxon>Streptosporangiales</taxon>
        <taxon>Thermomonosporaceae</taxon>
        <taxon>Actinomadura</taxon>
    </lineage>
</organism>
<evidence type="ECO:0000256" key="1">
    <source>
        <dbReference type="ARBA" id="ARBA00022729"/>
    </source>
</evidence>
<dbReference type="RefSeq" id="WP_208253703.1">
    <property type="nucleotide sequence ID" value="NZ_JAGEOJ010000001.1"/>
</dbReference>
<evidence type="ECO:0000313" key="5">
    <source>
        <dbReference type="Proteomes" id="UP000669179"/>
    </source>
</evidence>
<dbReference type="GO" id="GO:0016810">
    <property type="term" value="F:hydrolase activity, acting on carbon-nitrogen (but not peptide) bonds"/>
    <property type="evidence" value="ECO:0007669"/>
    <property type="project" value="InterPro"/>
</dbReference>
<feature type="chain" id="PRO_5039565651" evidence="2">
    <location>
        <begin position="21"/>
        <end position="348"/>
    </location>
</feature>
<feature type="domain" description="NodB homology" evidence="3">
    <location>
        <begin position="118"/>
        <end position="243"/>
    </location>
</feature>
<evidence type="ECO:0000259" key="3">
    <source>
        <dbReference type="Pfam" id="PF01522"/>
    </source>
</evidence>
<dbReference type="InterPro" id="IPR002509">
    <property type="entry name" value="NODB_dom"/>
</dbReference>
<protein>
    <submittedName>
        <fullName evidence="4">Polysaccharide deacetylase family protein</fullName>
    </submittedName>
</protein>
<dbReference type="SUPFAM" id="SSF88713">
    <property type="entry name" value="Glycoside hydrolase/deacetylase"/>
    <property type="match status" value="1"/>
</dbReference>
<evidence type="ECO:0000256" key="2">
    <source>
        <dbReference type="SAM" id="SignalP"/>
    </source>
</evidence>
<feature type="signal peptide" evidence="2">
    <location>
        <begin position="1"/>
        <end position="20"/>
    </location>
</feature>
<proteinExistence type="predicted"/>
<dbReference type="AlphaFoldDB" id="A0A939T278"/>
<dbReference type="InterPro" id="IPR011330">
    <property type="entry name" value="Glyco_hydro/deAcase_b/a-brl"/>
</dbReference>
<dbReference type="GO" id="GO:0005975">
    <property type="term" value="P:carbohydrate metabolic process"/>
    <property type="evidence" value="ECO:0007669"/>
    <property type="project" value="InterPro"/>
</dbReference>
<sequence length="348" mass="37102">MKARVMAGAVALAVAASALAACGNDEKEAAEARLAKARAAKAAWDAKVAAASKVEANEAGDVPVLMYHRIVDHPGVPEDRSPARFRADLERLAREGYVPVTAAEYVSGRIAIPAGTHPVVLTFDDSSASQLELDRNGVPGKDSAAGIIRSVAAAHPGFRPVATYFVTRDMFQLDDKAEQRKALEWLGRNGFEIGNHTKDHLDLGHRSKGQVTEQVAAGQALITGLGAPTPTTLALPYGNEPKKERWADHGTAAKTSYDYAGVFLAGYTPSPSPFARRFDPLAIPRIRAGGTKGDCAAFCSTGWLDNLKQHPADRYTSDGDPTTVTVPAHKVEELSKAYRAKALTYKTS</sequence>